<dbReference type="AlphaFoldDB" id="U3GU27"/>
<dbReference type="Proteomes" id="UP000016943">
    <property type="component" value="Chromosome"/>
</dbReference>
<gene>
    <name evidence="3" type="ORF">CARG_03395</name>
</gene>
<dbReference type="PATRIC" id="fig|1348662.3.peg.666"/>
<feature type="compositionally biased region" description="Low complexity" evidence="1">
    <location>
        <begin position="55"/>
        <end position="71"/>
    </location>
</feature>
<feature type="region of interest" description="Disordered" evidence="1">
    <location>
        <begin position="40"/>
        <end position="71"/>
    </location>
</feature>
<name>U3GU27_9CORY</name>
<dbReference type="GeneID" id="78249494"/>
<organism evidence="3 4">
    <name type="scientific">Corynebacterium argentoratense DSM 44202</name>
    <dbReference type="NCBI Taxonomy" id="1348662"/>
    <lineage>
        <taxon>Bacteria</taxon>
        <taxon>Bacillati</taxon>
        <taxon>Actinomycetota</taxon>
        <taxon>Actinomycetes</taxon>
        <taxon>Mycobacteriales</taxon>
        <taxon>Corynebacteriaceae</taxon>
        <taxon>Corynebacterium</taxon>
    </lineage>
</organism>
<dbReference type="PROSITE" id="PS51257">
    <property type="entry name" value="PROKAR_LIPOPROTEIN"/>
    <property type="match status" value="1"/>
</dbReference>
<accession>U3GU27</accession>
<keyword evidence="2" id="KW-0732">Signal</keyword>
<feature type="chain" id="PRO_5004643081" description="Secreted protein" evidence="2">
    <location>
        <begin position="20"/>
        <end position="167"/>
    </location>
</feature>
<sequence length="167" mass="17354">MKRISITGVALVAGTLALAACTPPNENPSDVRVDTATAVEAPSTTAKAAESTDEAQPAAAAKDGKDAATPTYRGLCAADKGERKPKTLSLACADNNDELVNIKWNSWTDTEATGTATRRINECIPNCADGKFVESQVEVALVNPANLGTSPDVEFTTLMVDGQPFAS</sequence>
<feature type="signal peptide" evidence="2">
    <location>
        <begin position="1"/>
        <end position="19"/>
    </location>
</feature>
<dbReference type="RefSeq" id="WP_020975980.1">
    <property type="nucleotide sequence ID" value="NC_022198.1"/>
</dbReference>
<dbReference type="STRING" id="1348662.CARG_03395"/>
<keyword evidence="4" id="KW-1185">Reference proteome</keyword>
<dbReference type="KEGG" id="caz:CARG_03395"/>
<dbReference type="eggNOG" id="ENOG5030JD6">
    <property type="taxonomic scope" value="Bacteria"/>
</dbReference>
<dbReference type="HOGENOM" id="CLU_114866_0_0_11"/>
<proteinExistence type="predicted"/>
<protein>
    <recommendedName>
        <fullName evidence="5">Secreted protein</fullName>
    </recommendedName>
</protein>
<evidence type="ECO:0000313" key="3">
    <source>
        <dbReference type="EMBL" id="AGU14829.1"/>
    </source>
</evidence>
<evidence type="ECO:0000256" key="2">
    <source>
        <dbReference type="SAM" id="SignalP"/>
    </source>
</evidence>
<dbReference type="OrthoDB" id="4413502at2"/>
<evidence type="ECO:0008006" key="5">
    <source>
        <dbReference type="Google" id="ProtNLM"/>
    </source>
</evidence>
<dbReference type="EMBL" id="CP006365">
    <property type="protein sequence ID" value="AGU14829.1"/>
    <property type="molecule type" value="Genomic_DNA"/>
</dbReference>
<evidence type="ECO:0000313" key="4">
    <source>
        <dbReference type="Proteomes" id="UP000016943"/>
    </source>
</evidence>
<evidence type="ECO:0000256" key="1">
    <source>
        <dbReference type="SAM" id="MobiDB-lite"/>
    </source>
</evidence>
<reference evidence="3 4" key="1">
    <citation type="journal article" date="2013" name="Genome Announc.">
        <title>Whole-Genome Sequence of the Clinical Strain Corynebacterium argentoratense DSM 44202, Isolated from a Human Throat Specimen.</title>
        <authorList>
            <person name="Bomholt C."/>
            <person name="Glaub A."/>
            <person name="Gravermann K."/>
            <person name="Albersmeier A."/>
            <person name="Brinkrolf K."/>
            <person name="Ruckert C."/>
            <person name="Tauch A."/>
        </authorList>
    </citation>
    <scope>NUCLEOTIDE SEQUENCE [LARGE SCALE GENOMIC DNA]</scope>
    <source>
        <strain evidence="3">DSM 44202</strain>
    </source>
</reference>